<evidence type="ECO:0000256" key="3">
    <source>
        <dbReference type="ARBA" id="ARBA00023163"/>
    </source>
</evidence>
<feature type="domain" description="HTH araC/xylS-type" evidence="4">
    <location>
        <begin position="180"/>
        <end position="277"/>
    </location>
</feature>
<dbReference type="PROSITE" id="PS01124">
    <property type="entry name" value="HTH_ARAC_FAMILY_2"/>
    <property type="match status" value="1"/>
</dbReference>
<dbReference type="SUPFAM" id="SSF46689">
    <property type="entry name" value="Homeodomain-like"/>
    <property type="match status" value="1"/>
</dbReference>
<dbReference type="EMBL" id="JAAGWB010000014">
    <property type="protein sequence ID" value="NEN50729.1"/>
    <property type="molecule type" value="Genomic_DNA"/>
</dbReference>
<dbReference type="InterPro" id="IPR018062">
    <property type="entry name" value="HTH_AraC-typ_CS"/>
</dbReference>
<dbReference type="AlphaFoldDB" id="A0A6P0H657"/>
<evidence type="ECO:0000259" key="4">
    <source>
        <dbReference type="PROSITE" id="PS01124"/>
    </source>
</evidence>
<dbReference type="PROSITE" id="PS00041">
    <property type="entry name" value="HTH_ARAC_FAMILY_1"/>
    <property type="match status" value="1"/>
</dbReference>
<dbReference type="PANTHER" id="PTHR46796">
    <property type="entry name" value="HTH-TYPE TRANSCRIPTIONAL ACTIVATOR RHAS-RELATED"/>
    <property type="match status" value="1"/>
</dbReference>
<dbReference type="Gene3D" id="1.10.10.60">
    <property type="entry name" value="Homeodomain-like"/>
    <property type="match status" value="1"/>
</dbReference>
<evidence type="ECO:0000313" key="7">
    <source>
        <dbReference type="Proteomes" id="UP000468828"/>
    </source>
</evidence>
<dbReference type="Pfam" id="PF12833">
    <property type="entry name" value="HTH_18"/>
    <property type="match status" value="1"/>
</dbReference>
<dbReference type="EMBL" id="JAAGWH010000014">
    <property type="protein sequence ID" value="NEK93962.1"/>
    <property type="molecule type" value="Genomic_DNA"/>
</dbReference>
<evidence type="ECO:0000313" key="8">
    <source>
        <dbReference type="Proteomes" id="UP000471152"/>
    </source>
</evidence>
<evidence type="ECO:0000256" key="2">
    <source>
        <dbReference type="ARBA" id="ARBA00023125"/>
    </source>
</evidence>
<dbReference type="Proteomes" id="UP000471152">
    <property type="component" value="Unassembled WGS sequence"/>
</dbReference>
<dbReference type="InterPro" id="IPR009057">
    <property type="entry name" value="Homeodomain-like_sf"/>
</dbReference>
<organism evidence="6 8">
    <name type="scientific">Modestobacter muralis</name>
    <dbReference type="NCBI Taxonomy" id="1608614"/>
    <lineage>
        <taxon>Bacteria</taxon>
        <taxon>Bacillati</taxon>
        <taxon>Actinomycetota</taxon>
        <taxon>Actinomycetes</taxon>
        <taxon>Geodermatophilales</taxon>
        <taxon>Geodermatophilaceae</taxon>
        <taxon>Modestobacter</taxon>
    </lineage>
</organism>
<dbReference type="InterPro" id="IPR050204">
    <property type="entry name" value="AraC_XylS_family_regulators"/>
</dbReference>
<keyword evidence="7" id="KW-1185">Reference proteome</keyword>
<dbReference type="PANTHER" id="PTHR46796:SF15">
    <property type="entry name" value="BLL1074 PROTEIN"/>
    <property type="match status" value="1"/>
</dbReference>
<dbReference type="InterPro" id="IPR018060">
    <property type="entry name" value="HTH_AraC"/>
</dbReference>
<evidence type="ECO:0000256" key="1">
    <source>
        <dbReference type="ARBA" id="ARBA00023015"/>
    </source>
</evidence>
<evidence type="ECO:0000313" key="5">
    <source>
        <dbReference type="EMBL" id="NEK93962.1"/>
    </source>
</evidence>
<reference evidence="6 8" key="2">
    <citation type="submission" date="2020-02" db="EMBL/GenBank/DDBJ databases">
        <title>The WGS of Modestobacter muralis DSM 100205.</title>
        <authorList>
            <person name="Jiang Z."/>
        </authorList>
    </citation>
    <scope>NUCLEOTIDE SEQUENCE [LARGE SCALE GENOMIC DNA]</scope>
    <source>
        <strain evidence="6 8">DSM 100205</strain>
    </source>
</reference>
<dbReference type="SMART" id="SM00342">
    <property type="entry name" value="HTH_ARAC"/>
    <property type="match status" value="1"/>
</dbReference>
<gene>
    <name evidence="6" type="ORF">G3R41_07205</name>
    <name evidence="5" type="ORF">GCU67_07205</name>
</gene>
<keyword evidence="3" id="KW-0804">Transcription</keyword>
<sequence>MKPDSGRPPASIDAIERAHLKDPGDASHVMHRYPAGPEFADLLQRFWIPVWSLPPGTEAPQRVLQYPVSLIVVAHDYARFYGVVSGLSTTTLTGTGWAVGVMCAPAAGSLLARGSMTRFTDRHVDVREVLGPAGEQLVTRVRSAMVPDPADPAAHATAMAAFGDALRPFLPVDEEGLLVNRVVEFVESDRGVVRVSQVCEEFDLPERALQRLVHRRLGLTPKWLIQRRRLQEAAERLRTGPVDLAEVAAQLGYADQPHLTRDFGQVTGMTPRQFADRHAAGT</sequence>
<keyword evidence="1" id="KW-0805">Transcription regulation</keyword>
<reference evidence="5 7" key="1">
    <citation type="submission" date="2020-01" db="EMBL/GenBank/DDBJ databases">
        <title>the WGS Modestobacter muralis CPCC 204518.</title>
        <authorList>
            <person name="Jiang Z."/>
        </authorList>
    </citation>
    <scope>NUCLEOTIDE SEQUENCE [LARGE SCALE GENOMIC DNA]</scope>
    <source>
        <strain evidence="5 7">DSM 100205</strain>
    </source>
</reference>
<dbReference type="Pfam" id="PF20240">
    <property type="entry name" value="DUF6597"/>
    <property type="match status" value="1"/>
</dbReference>
<dbReference type="InterPro" id="IPR046532">
    <property type="entry name" value="DUF6597"/>
</dbReference>
<protein>
    <submittedName>
        <fullName evidence="6">Helix-turn-helix transcriptional regulator</fullName>
    </submittedName>
</protein>
<dbReference type="RefSeq" id="WP_163610419.1">
    <property type="nucleotide sequence ID" value="NZ_JAAGWB010000014.1"/>
</dbReference>
<proteinExistence type="predicted"/>
<keyword evidence="2" id="KW-0238">DNA-binding</keyword>
<comment type="caution">
    <text evidence="6">The sequence shown here is derived from an EMBL/GenBank/DDBJ whole genome shotgun (WGS) entry which is preliminary data.</text>
</comment>
<dbReference type="Proteomes" id="UP000468828">
    <property type="component" value="Unassembled WGS sequence"/>
</dbReference>
<accession>A0A6P0H657</accession>
<name>A0A6P0H657_9ACTN</name>
<evidence type="ECO:0000313" key="6">
    <source>
        <dbReference type="EMBL" id="NEN50729.1"/>
    </source>
</evidence>
<dbReference type="GO" id="GO:0003700">
    <property type="term" value="F:DNA-binding transcription factor activity"/>
    <property type="evidence" value="ECO:0007669"/>
    <property type="project" value="InterPro"/>
</dbReference>
<dbReference type="GO" id="GO:0043565">
    <property type="term" value="F:sequence-specific DNA binding"/>
    <property type="evidence" value="ECO:0007669"/>
    <property type="project" value="InterPro"/>
</dbReference>